<accession>A0ABY2SNL4</accession>
<keyword evidence="2" id="KW-0813">Transport</keyword>
<gene>
    <name evidence="9" type="primary">aaeB</name>
    <name evidence="9" type="ORF">FCN80_07965</name>
</gene>
<proteinExistence type="inferred from homology"/>
<dbReference type="RefSeq" id="WP_136989631.1">
    <property type="nucleotide sequence ID" value="NZ_SZPQ01000009.1"/>
</dbReference>
<evidence type="ECO:0000256" key="8">
    <source>
        <dbReference type="SAM" id="Phobius"/>
    </source>
</evidence>
<protein>
    <submittedName>
        <fullName evidence="9">p-hydroxybenzoic acid efflux pump subunit AaeB</fullName>
    </submittedName>
</protein>
<keyword evidence="3" id="KW-1003">Cell membrane</keyword>
<evidence type="ECO:0000256" key="3">
    <source>
        <dbReference type="ARBA" id="ARBA00022475"/>
    </source>
</evidence>
<dbReference type="PANTHER" id="PTHR30509">
    <property type="entry name" value="P-HYDROXYBENZOIC ACID EFFLUX PUMP SUBUNIT-RELATED"/>
    <property type="match status" value="1"/>
</dbReference>
<keyword evidence="5 8" id="KW-0812">Transmembrane</keyword>
<evidence type="ECO:0000256" key="7">
    <source>
        <dbReference type="ARBA" id="ARBA00023136"/>
    </source>
</evidence>
<dbReference type="Proteomes" id="UP000305202">
    <property type="component" value="Unassembled WGS sequence"/>
</dbReference>
<feature type="transmembrane region" description="Helical" evidence="8">
    <location>
        <begin position="66"/>
        <end position="85"/>
    </location>
</feature>
<evidence type="ECO:0000256" key="1">
    <source>
        <dbReference type="ARBA" id="ARBA00004651"/>
    </source>
</evidence>
<feature type="transmembrane region" description="Helical" evidence="8">
    <location>
        <begin position="91"/>
        <end position="110"/>
    </location>
</feature>
<feature type="transmembrane region" description="Helical" evidence="8">
    <location>
        <begin position="12"/>
        <end position="30"/>
    </location>
</feature>
<keyword evidence="7 8" id="KW-0472">Membrane</keyword>
<feature type="transmembrane region" description="Helical" evidence="8">
    <location>
        <begin position="151"/>
        <end position="170"/>
    </location>
</feature>
<evidence type="ECO:0000256" key="6">
    <source>
        <dbReference type="ARBA" id="ARBA00022989"/>
    </source>
</evidence>
<feature type="transmembrane region" description="Helical" evidence="8">
    <location>
        <begin position="480"/>
        <end position="501"/>
    </location>
</feature>
<keyword evidence="6 8" id="KW-1133">Transmembrane helix</keyword>
<evidence type="ECO:0000313" key="10">
    <source>
        <dbReference type="Proteomes" id="UP000305202"/>
    </source>
</evidence>
<feature type="transmembrane region" description="Helical" evidence="8">
    <location>
        <begin position="36"/>
        <end position="54"/>
    </location>
</feature>
<dbReference type="InterPro" id="IPR006726">
    <property type="entry name" value="PHBA_efflux_AaeB/fusaric-R"/>
</dbReference>
<evidence type="ECO:0000256" key="2">
    <source>
        <dbReference type="ARBA" id="ARBA00022448"/>
    </source>
</evidence>
<dbReference type="Pfam" id="PF04632">
    <property type="entry name" value="FUSC"/>
    <property type="match status" value="1"/>
</dbReference>
<dbReference type="EMBL" id="SZPQ01000009">
    <property type="protein sequence ID" value="TKI06884.1"/>
    <property type="molecule type" value="Genomic_DNA"/>
</dbReference>
<feature type="transmembrane region" description="Helical" evidence="8">
    <location>
        <begin position="405"/>
        <end position="423"/>
    </location>
</feature>
<comment type="subcellular location">
    <subcellularLocation>
        <location evidence="1">Cell membrane</location>
        <topology evidence="1">Multi-pass membrane protein</topology>
    </subcellularLocation>
</comment>
<reference evidence="9 10" key="1">
    <citation type="submission" date="2019-04" db="EMBL/GenBank/DDBJ databases">
        <authorList>
            <person name="Li M."/>
            <person name="Gao C."/>
        </authorList>
    </citation>
    <scope>NUCLEOTIDE SEQUENCE [LARGE SCALE GENOMIC DNA]</scope>
    <source>
        <strain evidence="9 10">BGMRC 2031</strain>
    </source>
</reference>
<feature type="transmembrane region" description="Helical" evidence="8">
    <location>
        <begin position="117"/>
        <end position="136"/>
    </location>
</feature>
<name>A0ABY2SNL4_9HYPH</name>
<dbReference type="InterPro" id="IPR023706">
    <property type="entry name" value="PHBA_efflux_pump_AaeB"/>
</dbReference>
<feature type="transmembrane region" description="Helical" evidence="8">
    <location>
        <begin position="429"/>
        <end position="447"/>
    </location>
</feature>
<feature type="transmembrane region" description="Helical" evidence="8">
    <location>
        <begin position="377"/>
        <end position="393"/>
    </location>
</feature>
<dbReference type="HAMAP" id="MF_01545">
    <property type="entry name" value="AaeB"/>
    <property type="match status" value="1"/>
</dbReference>
<sequence length="652" mass="72282">MLQSFFIHCRFALKLTFAILLALFLGFHFQLATPRWSVLTAAIVAAGPAFAAGGEPFAGAIKYRGILRIIGTFLGCFAALAIITLTIRAPAVMLLLACIWAGVCTWYSTLVRVQNSYALGLAGYTALIIIIGIQSQPQAAPQYAIERCSEIVLGIVCAILADVLFSPRSVKKDIDRAVDRLLIEQYRLLRLCLFNAPREEIDALWGNMVKAINNLEGMRANLVMESSHWPRVNRRLKALHTLALTLITQSCETYLVLQNHLDYVPPSLRMLFDDSLESVSDIHKRMKLLRQVIATTPARETPQTLYTWVGAATRFLLLSKGIKNNTRISQVEEQVLVDQAIIVAPSAERHRALINGLRTGIATALGGLFWLWTGWSAGSACMVMITVVTALAMRTPNPLLVCKDFVIGMSAALPVGALYYMFLMPASQQSLLLLCLALGALAFVIGIEVQKRRVGAMATLAGTINILVLTNPMSFGVNTFLNSALGQLFGCVLAMLIVMLVRDGSKERIGRVLLNRFVLGAVSSLSTNKARRQINLLPALYQQLFQLLTLFPADIDKYRLALQLIISHQRLRVTDIPVNEDLSAYHRQIRATADRVLTARNETRRSEYYNQLMGELDVYQQKLAGYHASAAVTEPVRRLADTLRRYRHALSE</sequence>
<comment type="caution">
    <text evidence="9">The sequence shown here is derived from an EMBL/GenBank/DDBJ whole genome shotgun (WGS) entry which is preliminary data.</text>
</comment>
<organism evidence="9 10">
    <name type="scientific">Martelella alba</name>
    <dbReference type="NCBI Taxonomy" id="2590451"/>
    <lineage>
        <taxon>Bacteria</taxon>
        <taxon>Pseudomonadati</taxon>
        <taxon>Pseudomonadota</taxon>
        <taxon>Alphaproteobacteria</taxon>
        <taxon>Hyphomicrobiales</taxon>
        <taxon>Aurantimonadaceae</taxon>
        <taxon>Martelella</taxon>
    </lineage>
</organism>
<keyword evidence="4" id="KW-0997">Cell inner membrane</keyword>
<dbReference type="PANTHER" id="PTHR30509:SF9">
    <property type="entry name" value="MULTIDRUG RESISTANCE PROTEIN MDTO"/>
    <property type="match status" value="1"/>
</dbReference>
<evidence type="ECO:0000256" key="4">
    <source>
        <dbReference type="ARBA" id="ARBA00022519"/>
    </source>
</evidence>
<evidence type="ECO:0000313" key="9">
    <source>
        <dbReference type="EMBL" id="TKI06884.1"/>
    </source>
</evidence>
<evidence type="ECO:0000256" key="5">
    <source>
        <dbReference type="ARBA" id="ARBA00022692"/>
    </source>
</evidence>
<dbReference type="NCBIfam" id="NF007916">
    <property type="entry name" value="PRK10631.1"/>
    <property type="match status" value="1"/>
</dbReference>
<keyword evidence="10" id="KW-1185">Reference proteome</keyword>